<evidence type="ECO:0000256" key="6">
    <source>
        <dbReference type="ARBA" id="ARBA00022989"/>
    </source>
</evidence>
<gene>
    <name evidence="10" type="primary">secG</name>
    <name evidence="10" type="ORF">H9812_05880</name>
</gene>
<dbReference type="Pfam" id="PF03840">
    <property type="entry name" value="SecG"/>
    <property type="match status" value="1"/>
</dbReference>
<keyword evidence="9" id="KW-1003">Cell membrane</keyword>
<evidence type="ECO:0000256" key="5">
    <source>
        <dbReference type="ARBA" id="ARBA00022927"/>
    </source>
</evidence>
<comment type="function">
    <text evidence="9">Involved in protein export. Participates in an early event of protein translocation.</text>
</comment>
<evidence type="ECO:0000313" key="11">
    <source>
        <dbReference type="Proteomes" id="UP000824044"/>
    </source>
</evidence>
<dbReference type="EMBL" id="DXBS01000113">
    <property type="protein sequence ID" value="HIZ24980.1"/>
    <property type="molecule type" value="Genomic_DNA"/>
</dbReference>
<evidence type="ECO:0000256" key="1">
    <source>
        <dbReference type="ARBA" id="ARBA00004141"/>
    </source>
</evidence>
<keyword evidence="4 9" id="KW-0812">Transmembrane</keyword>
<keyword evidence="5 9" id="KW-0653">Protein transport</keyword>
<keyword evidence="6 9" id="KW-1133">Transmembrane helix</keyword>
<name>A0A9D2DXR6_9FIRM</name>
<evidence type="ECO:0000256" key="3">
    <source>
        <dbReference type="ARBA" id="ARBA00022448"/>
    </source>
</evidence>
<dbReference type="NCBIfam" id="TIGR00810">
    <property type="entry name" value="secG"/>
    <property type="match status" value="1"/>
</dbReference>
<accession>A0A9D2DXR6</accession>
<sequence>MLNNLLVVVNFGSEAQELAYSIVNGILIALMALVALAAIILVLLQPSNSQGIEALGGSSETFYGKNKGRSVESKLKLWTIICVAVLAVLSIIFFILQIPAIWA</sequence>
<evidence type="ECO:0000256" key="2">
    <source>
        <dbReference type="ARBA" id="ARBA00008445"/>
    </source>
</evidence>
<proteinExistence type="inferred from homology"/>
<evidence type="ECO:0000256" key="7">
    <source>
        <dbReference type="ARBA" id="ARBA00023010"/>
    </source>
</evidence>
<dbReference type="GO" id="GO:0015450">
    <property type="term" value="F:protein-transporting ATPase activity"/>
    <property type="evidence" value="ECO:0007669"/>
    <property type="project" value="UniProtKB-UniRule"/>
</dbReference>
<dbReference type="Proteomes" id="UP000824044">
    <property type="component" value="Unassembled WGS sequence"/>
</dbReference>
<comment type="similarity">
    <text evidence="2 9">Belongs to the SecG family.</text>
</comment>
<feature type="transmembrane region" description="Helical" evidence="9">
    <location>
        <begin position="20"/>
        <end position="44"/>
    </location>
</feature>
<keyword evidence="3 9" id="KW-0813">Transport</keyword>
<dbReference type="AlphaFoldDB" id="A0A9D2DXR6"/>
<evidence type="ECO:0000256" key="8">
    <source>
        <dbReference type="ARBA" id="ARBA00023136"/>
    </source>
</evidence>
<dbReference type="InterPro" id="IPR004692">
    <property type="entry name" value="SecG"/>
</dbReference>
<reference evidence="10" key="1">
    <citation type="journal article" date="2021" name="PeerJ">
        <title>Extensive microbial diversity within the chicken gut microbiome revealed by metagenomics and culture.</title>
        <authorList>
            <person name="Gilroy R."/>
            <person name="Ravi A."/>
            <person name="Getino M."/>
            <person name="Pursley I."/>
            <person name="Horton D.L."/>
            <person name="Alikhan N.F."/>
            <person name="Baker D."/>
            <person name="Gharbi K."/>
            <person name="Hall N."/>
            <person name="Watson M."/>
            <person name="Adriaenssens E.M."/>
            <person name="Foster-Nyarko E."/>
            <person name="Jarju S."/>
            <person name="Secka A."/>
            <person name="Antonio M."/>
            <person name="Oren A."/>
            <person name="Chaudhuri R.R."/>
            <person name="La Ragione R."/>
            <person name="Hildebrand F."/>
            <person name="Pallen M.J."/>
        </authorList>
    </citation>
    <scope>NUCLEOTIDE SEQUENCE</scope>
    <source>
        <strain evidence="10">CHK33-5263</strain>
    </source>
</reference>
<dbReference type="GO" id="GO:0009306">
    <property type="term" value="P:protein secretion"/>
    <property type="evidence" value="ECO:0007669"/>
    <property type="project" value="UniProtKB-UniRule"/>
</dbReference>
<comment type="subcellular location">
    <subcellularLocation>
        <location evidence="9">Cell membrane</location>
        <topology evidence="9">Multi-pass membrane protein</topology>
    </subcellularLocation>
    <subcellularLocation>
        <location evidence="1">Membrane</location>
        <topology evidence="1">Multi-pass membrane protein</topology>
    </subcellularLocation>
</comment>
<evidence type="ECO:0000256" key="4">
    <source>
        <dbReference type="ARBA" id="ARBA00022692"/>
    </source>
</evidence>
<reference evidence="10" key="2">
    <citation type="submission" date="2021-04" db="EMBL/GenBank/DDBJ databases">
        <authorList>
            <person name="Gilroy R."/>
        </authorList>
    </citation>
    <scope>NUCLEOTIDE SEQUENCE</scope>
    <source>
        <strain evidence="10">CHK33-5263</strain>
    </source>
</reference>
<evidence type="ECO:0000313" key="10">
    <source>
        <dbReference type="EMBL" id="HIZ24980.1"/>
    </source>
</evidence>
<keyword evidence="7 9" id="KW-0811">Translocation</keyword>
<organism evidence="10 11">
    <name type="scientific">Candidatus Gallimonas intestinigallinarum</name>
    <dbReference type="NCBI Taxonomy" id="2838604"/>
    <lineage>
        <taxon>Bacteria</taxon>
        <taxon>Bacillati</taxon>
        <taxon>Bacillota</taxon>
        <taxon>Clostridia</taxon>
        <taxon>Candidatus Gallimonas</taxon>
    </lineage>
</organism>
<dbReference type="GO" id="GO:0005886">
    <property type="term" value="C:plasma membrane"/>
    <property type="evidence" value="ECO:0007669"/>
    <property type="project" value="UniProtKB-SubCell"/>
</dbReference>
<keyword evidence="8 9" id="KW-0472">Membrane</keyword>
<protein>
    <recommendedName>
        <fullName evidence="9">Protein-export membrane protein SecG</fullName>
    </recommendedName>
</protein>
<evidence type="ECO:0000256" key="9">
    <source>
        <dbReference type="RuleBase" id="RU365087"/>
    </source>
</evidence>
<comment type="caution">
    <text evidence="10">The sequence shown here is derived from an EMBL/GenBank/DDBJ whole genome shotgun (WGS) entry which is preliminary data.</text>
</comment>
<feature type="transmembrane region" description="Helical" evidence="9">
    <location>
        <begin position="77"/>
        <end position="102"/>
    </location>
</feature>